<reference evidence="2" key="1">
    <citation type="journal article" date="2021" name="Proc. Natl. Acad. Sci. U.S.A.">
        <title>A Catalog of Tens of Thousands of Viruses from Human Metagenomes Reveals Hidden Associations with Chronic Diseases.</title>
        <authorList>
            <person name="Tisza M.J."/>
            <person name="Buck C.B."/>
        </authorList>
    </citation>
    <scope>NUCLEOTIDE SEQUENCE</scope>
    <source>
        <strain evidence="2">Ct8nN1</strain>
    </source>
</reference>
<name>A0A8S5R478_9CAUD</name>
<protein>
    <submittedName>
        <fullName evidence="2">Uncharacterized protein</fullName>
    </submittedName>
</protein>
<keyword evidence="1" id="KW-0472">Membrane</keyword>
<organism evidence="2">
    <name type="scientific">Podoviridae sp. ct8nN1</name>
    <dbReference type="NCBI Taxonomy" id="2827296"/>
    <lineage>
        <taxon>Viruses</taxon>
        <taxon>Duplodnaviria</taxon>
        <taxon>Heunggongvirae</taxon>
        <taxon>Uroviricota</taxon>
        <taxon>Caudoviricetes</taxon>
    </lineage>
</organism>
<keyword evidence="1" id="KW-0812">Transmembrane</keyword>
<evidence type="ECO:0000256" key="1">
    <source>
        <dbReference type="SAM" id="Phobius"/>
    </source>
</evidence>
<accession>A0A8S5R478</accession>
<keyword evidence="1" id="KW-1133">Transmembrane helix</keyword>
<evidence type="ECO:0000313" key="2">
    <source>
        <dbReference type="EMBL" id="DAE25938.1"/>
    </source>
</evidence>
<sequence>MLVLQLLFLFFHKDLKLSFQLHLSLLIHHVILLLKNLLYSLLLFFFISSFIITPFKKYKFMLLCNQPIIKRGWFY</sequence>
<feature type="transmembrane region" description="Helical" evidence="1">
    <location>
        <begin position="26"/>
        <end position="52"/>
    </location>
</feature>
<dbReference type="EMBL" id="BK015804">
    <property type="protein sequence ID" value="DAE25938.1"/>
    <property type="molecule type" value="Genomic_DNA"/>
</dbReference>
<proteinExistence type="predicted"/>